<sequence>MGGFNPILHKPHLCKCGCGIETKKFHGHYNFFIKGHGNRGRIAWNKGKGFSALSRKKMSLARLGKEPSNKIRVDVAGLHKLYVVLQKSMDETAGILNISSDVVKNRLQSLGWSRSTKATCSLPEFREKMRIIRIKALTSSKVLQSPNKLEQLVYRTLDQLGVEYEKQVPLFNKFVVDALFPRQKLVLEIFGRYWHELPVNLKKDFSKKKYLEKCGYKVEEVWDYEIKKDGAFLPLQNILKKHNLYST</sequence>
<dbReference type="AlphaFoldDB" id="A0A1G2GXI7"/>
<organism evidence="2 3">
    <name type="scientific">Candidatus Ryanbacteria bacterium RIFCSPLOWO2_01_FULL_48_26</name>
    <dbReference type="NCBI Taxonomy" id="1802126"/>
    <lineage>
        <taxon>Bacteria</taxon>
        <taxon>Candidatus Ryaniibacteriota</taxon>
    </lineage>
</organism>
<dbReference type="STRING" id="1802126.A3B25_03090"/>
<name>A0A1G2GXI7_9BACT</name>
<dbReference type="Pfam" id="PF04480">
    <property type="entry name" value="DUF559"/>
    <property type="match status" value="1"/>
</dbReference>
<gene>
    <name evidence="2" type="ORF">A3B25_03090</name>
</gene>
<evidence type="ECO:0000313" key="2">
    <source>
        <dbReference type="EMBL" id="OGZ54691.1"/>
    </source>
</evidence>
<dbReference type="SUPFAM" id="SSF64496">
    <property type="entry name" value="DNA-binding domain of intron-encoded endonucleases"/>
    <property type="match status" value="1"/>
</dbReference>
<dbReference type="Gene3D" id="3.40.960.10">
    <property type="entry name" value="VSR Endonuclease"/>
    <property type="match status" value="1"/>
</dbReference>
<dbReference type="EMBL" id="MHNW01000003">
    <property type="protein sequence ID" value="OGZ54691.1"/>
    <property type="molecule type" value="Genomic_DNA"/>
</dbReference>
<protein>
    <recommendedName>
        <fullName evidence="1">DUF559 domain-containing protein</fullName>
    </recommendedName>
</protein>
<evidence type="ECO:0000259" key="1">
    <source>
        <dbReference type="Pfam" id="PF04480"/>
    </source>
</evidence>
<evidence type="ECO:0000313" key="3">
    <source>
        <dbReference type="Proteomes" id="UP000179106"/>
    </source>
</evidence>
<feature type="domain" description="DUF559" evidence="1">
    <location>
        <begin position="159"/>
        <end position="230"/>
    </location>
</feature>
<comment type="caution">
    <text evidence="2">The sequence shown here is derived from an EMBL/GenBank/DDBJ whole genome shotgun (WGS) entry which is preliminary data.</text>
</comment>
<dbReference type="InterPro" id="IPR007569">
    <property type="entry name" value="DUF559"/>
</dbReference>
<accession>A0A1G2GXI7</accession>
<dbReference type="Proteomes" id="UP000179106">
    <property type="component" value="Unassembled WGS sequence"/>
</dbReference>
<reference evidence="2 3" key="1">
    <citation type="journal article" date="2016" name="Nat. Commun.">
        <title>Thousands of microbial genomes shed light on interconnected biogeochemical processes in an aquifer system.</title>
        <authorList>
            <person name="Anantharaman K."/>
            <person name="Brown C.T."/>
            <person name="Hug L.A."/>
            <person name="Sharon I."/>
            <person name="Castelle C.J."/>
            <person name="Probst A.J."/>
            <person name="Thomas B.C."/>
            <person name="Singh A."/>
            <person name="Wilkins M.J."/>
            <person name="Karaoz U."/>
            <person name="Brodie E.L."/>
            <person name="Williams K.H."/>
            <person name="Hubbard S.S."/>
            <person name="Banfield J.F."/>
        </authorList>
    </citation>
    <scope>NUCLEOTIDE SEQUENCE [LARGE SCALE GENOMIC DNA]</scope>
</reference>
<dbReference type="InterPro" id="IPR011335">
    <property type="entry name" value="Restrct_endonuc-II-like"/>
</dbReference>
<dbReference type="SUPFAM" id="SSF52980">
    <property type="entry name" value="Restriction endonuclease-like"/>
    <property type="match status" value="1"/>
</dbReference>
<proteinExistence type="predicted"/>